<dbReference type="GO" id="GO:0006508">
    <property type="term" value="P:proteolysis"/>
    <property type="evidence" value="ECO:0007669"/>
    <property type="project" value="UniProtKB-KW"/>
</dbReference>
<keyword evidence="7" id="KW-0788">Thiol protease</keyword>
<evidence type="ECO:0000259" key="9">
    <source>
        <dbReference type="PROSITE" id="PS50235"/>
    </source>
</evidence>
<evidence type="ECO:0000256" key="8">
    <source>
        <dbReference type="SAM" id="MobiDB-lite"/>
    </source>
</evidence>
<dbReference type="AlphaFoldDB" id="A0A167NUR8"/>
<feature type="domain" description="USP" evidence="9">
    <location>
        <begin position="190"/>
        <end position="528"/>
    </location>
</feature>
<feature type="compositionally biased region" description="Polar residues" evidence="8">
    <location>
        <begin position="759"/>
        <end position="775"/>
    </location>
</feature>
<sequence length="843" mass="90968">MESVRSLNSSPASSREPTPAPVEDAVMEAAPAPAVDAAEHSRVAAPATTDSAISSQTSLLALASAALSAMDTPVPALAPGITPLEELLKHPIEFIPYTGDSALSKFEQKYKPVNPPNSPQYESDTTAISTVSTASATSLASTSVSSTSTRVEHADTLVQAQAPKQSAPAPSINDRPLLMTWRQAMPSPPCGLVNFTNSCFMNAVLQGLMWCAPFAQALLSEPAYNNKCPHPQPPRRAPQGRGKGREDDFYCTLCQTAALTRRFHSPARKAFRLKPYELFDGLARIMPLDDYEVGWQHDAHEFLVFLRDRLSSAAFSLFPKPAPVKDGETPPPKPLTFIQKLFGFKTRQRIKCHRCGYCSDTINTEEDLGLEIQGVNDIKDAIRQQFSRVEILKGADSYDCEKCKTKVPAEKSCALIGTPPVLTVYLKRFETNNGRKLQHLVQYPSVLDLTPYLAKDKDAPQPTSTRYRLTAVVCHEGSAAHSGHYTAIVQTSSTPGASSWVLADDDYVQNVRGPMSQRNAYMLLYIRDSSLGKSPGLQKVLKPAQPVAHDAAANAQPGGAHVTNKNGKRAVVDDEDVEEGRDTSPKRPRTEGPEHPVPMFRPRMVKLLASPGKTDKDDAPRSPQAPQSTQPIGSKGIPDAVDVLEKLRGEKAAEPQNPGKDAERNGNGKRSSDDEDAGAPVKRQRRDSIIRSPELTPTAVKDNVPPMSPIASTTPTFAGLPARLSTAVPSSPSTPGRKRRADEAFDAPPKTAATAPAGQMTSSPRTPVASTSTSGKKSKPAPANENDFDFDALLDEPKHKKPKKDTKYKTTYGSRPSYGGKNPYNSSVVLGSGFGGARSRMIL</sequence>
<dbReference type="Pfam" id="PF00443">
    <property type="entry name" value="UCH"/>
    <property type="match status" value="1"/>
</dbReference>
<keyword evidence="11" id="KW-1185">Reference proteome</keyword>
<name>A0A167NUR8_CALVF</name>
<dbReference type="PANTHER" id="PTHR24006">
    <property type="entry name" value="UBIQUITIN CARBOXYL-TERMINAL HYDROLASE"/>
    <property type="match status" value="1"/>
</dbReference>
<dbReference type="EC" id="3.4.19.12" evidence="3"/>
<dbReference type="GO" id="GO:0005634">
    <property type="term" value="C:nucleus"/>
    <property type="evidence" value="ECO:0007669"/>
    <property type="project" value="TreeGrafter"/>
</dbReference>
<feature type="compositionally biased region" description="Basic and acidic residues" evidence="8">
    <location>
        <begin position="660"/>
        <end position="672"/>
    </location>
</feature>
<dbReference type="GO" id="GO:0016579">
    <property type="term" value="P:protein deubiquitination"/>
    <property type="evidence" value="ECO:0007669"/>
    <property type="project" value="InterPro"/>
</dbReference>
<evidence type="ECO:0000256" key="4">
    <source>
        <dbReference type="ARBA" id="ARBA00022670"/>
    </source>
</evidence>
<evidence type="ECO:0000256" key="1">
    <source>
        <dbReference type="ARBA" id="ARBA00000707"/>
    </source>
</evidence>
<dbReference type="GO" id="GO:0004843">
    <property type="term" value="F:cysteine-type deubiquitinase activity"/>
    <property type="evidence" value="ECO:0007669"/>
    <property type="project" value="UniProtKB-EC"/>
</dbReference>
<dbReference type="InterPro" id="IPR028889">
    <property type="entry name" value="USP"/>
</dbReference>
<feature type="compositionally biased region" description="Basic and acidic residues" evidence="8">
    <location>
        <begin position="643"/>
        <end position="653"/>
    </location>
</feature>
<evidence type="ECO:0000313" key="11">
    <source>
        <dbReference type="Proteomes" id="UP000076738"/>
    </source>
</evidence>
<feature type="compositionally biased region" description="Polar residues" evidence="8">
    <location>
        <begin position="1"/>
        <end position="16"/>
    </location>
</feature>
<proteinExistence type="inferred from homology"/>
<dbReference type="PANTHER" id="PTHR24006:SF758">
    <property type="entry name" value="UBIQUITIN CARBOXYL-TERMINAL HYDROLASE 36"/>
    <property type="match status" value="1"/>
</dbReference>
<reference evidence="10 11" key="1">
    <citation type="journal article" date="2016" name="Mol. Biol. Evol.">
        <title>Comparative Genomics of Early-Diverging Mushroom-Forming Fungi Provides Insights into the Origins of Lignocellulose Decay Capabilities.</title>
        <authorList>
            <person name="Nagy L.G."/>
            <person name="Riley R."/>
            <person name="Tritt A."/>
            <person name="Adam C."/>
            <person name="Daum C."/>
            <person name="Floudas D."/>
            <person name="Sun H."/>
            <person name="Yadav J.S."/>
            <person name="Pangilinan J."/>
            <person name="Larsson K.H."/>
            <person name="Matsuura K."/>
            <person name="Barry K."/>
            <person name="Labutti K."/>
            <person name="Kuo R."/>
            <person name="Ohm R.A."/>
            <person name="Bhattacharya S.S."/>
            <person name="Shirouzu T."/>
            <person name="Yoshinaga Y."/>
            <person name="Martin F.M."/>
            <person name="Grigoriev I.V."/>
            <person name="Hibbett D.S."/>
        </authorList>
    </citation>
    <scope>NUCLEOTIDE SEQUENCE [LARGE SCALE GENOMIC DNA]</scope>
    <source>
        <strain evidence="10 11">TUFC12733</strain>
    </source>
</reference>
<feature type="region of interest" description="Disordered" evidence="8">
    <location>
        <begin position="1"/>
        <end position="41"/>
    </location>
</feature>
<protein>
    <recommendedName>
        <fullName evidence="3">ubiquitinyl hydrolase 1</fullName>
        <ecNumber evidence="3">3.4.19.12</ecNumber>
    </recommendedName>
</protein>
<dbReference type="InterPro" id="IPR018200">
    <property type="entry name" value="USP_CS"/>
</dbReference>
<dbReference type="PROSITE" id="PS00973">
    <property type="entry name" value="USP_2"/>
    <property type="match status" value="1"/>
</dbReference>
<dbReference type="InterPro" id="IPR038765">
    <property type="entry name" value="Papain-like_cys_pep_sf"/>
</dbReference>
<keyword evidence="5" id="KW-0833">Ubl conjugation pathway</keyword>
<evidence type="ECO:0000256" key="3">
    <source>
        <dbReference type="ARBA" id="ARBA00012759"/>
    </source>
</evidence>
<dbReference type="EMBL" id="KV417277">
    <property type="protein sequence ID" value="KZO98097.1"/>
    <property type="molecule type" value="Genomic_DNA"/>
</dbReference>
<gene>
    <name evidence="10" type="ORF">CALVIDRAFT_597094</name>
</gene>
<dbReference type="PROSITE" id="PS50235">
    <property type="entry name" value="USP_3"/>
    <property type="match status" value="1"/>
</dbReference>
<dbReference type="InterPro" id="IPR001394">
    <property type="entry name" value="Peptidase_C19_UCH"/>
</dbReference>
<accession>A0A167NUR8</accession>
<evidence type="ECO:0000256" key="2">
    <source>
        <dbReference type="ARBA" id="ARBA00009085"/>
    </source>
</evidence>
<evidence type="ECO:0000313" key="10">
    <source>
        <dbReference type="EMBL" id="KZO98097.1"/>
    </source>
</evidence>
<dbReference type="SUPFAM" id="SSF54001">
    <property type="entry name" value="Cysteine proteinases"/>
    <property type="match status" value="1"/>
</dbReference>
<organism evidence="10 11">
    <name type="scientific">Calocera viscosa (strain TUFC12733)</name>
    <dbReference type="NCBI Taxonomy" id="1330018"/>
    <lineage>
        <taxon>Eukaryota</taxon>
        <taxon>Fungi</taxon>
        <taxon>Dikarya</taxon>
        <taxon>Basidiomycota</taxon>
        <taxon>Agaricomycotina</taxon>
        <taxon>Dacrymycetes</taxon>
        <taxon>Dacrymycetales</taxon>
        <taxon>Dacrymycetaceae</taxon>
        <taxon>Calocera</taxon>
    </lineage>
</organism>
<dbReference type="Gene3D" id="3.90.70.10">
    <property type="entry name" value="Cysteine proteinases"/>
    <property type="match status" value="1"/>
</dbReference>
<comment type="similarity">
    <text evidence="2">Belongs to the peptidase C19 family.</text>
</comment>
<keyword evidence="6" id="KW-0378">Hydrolase</keyword>
<evidence type="ECO:0000256" key="5">
    <source>
        <dbReference type="ARBA" id="ARBA00022786"/>
    </source>
</evidence>
<dbReference type="OrthoDB" id="420187at2759"/>
<dbReference type="Proteomes" id="UP000076738">
    <property type="component" value="Unassembled WGS sequence"/>
</dbReference>
<feature type="compositionally biased region" description="Basic and acidic residues" evidence="8">
    <location>
        <begin position="580"/>
        <end position="594"/>
    </location>
</feature>
<evidence type="ECO:0000256" key="6">
    <source>
        <dbReference type="ARBA" id="ARBA00022801"/>
    </source>
</evidence>
<evidence type="ECO:0000256" key="7">
    <source>
        <dbReference type="ARBA" id="ARBA00022807"/>
    </source>
</evidence>
<keyword evidence="4" id="KW-0645">Protease</keyword>
<feature type="compositionally biased region" description="Low complexity" evidence="8">
    <location>
        <begin position="21"/>
        <end position="36"/>
    </location>
</feature>
<dbReference type="InterPro" id="IPR050164">
    <property type="entry name" value="Peptidase_C19"/>
</dbReference>
<comment type="catalytic activity">
    <reaction evidence="1">
        <text>Thiol-dependent hydrolysis of ester, thioester, amide, peptide and isopeptide bonds formed by the C-terminal Gly of ubiquitin (a 76-residue protein attached to proteins as an intracellular targeting signal).</text>
        <dbReference type="EC" id="3.4.19.12"/>
    </reaction>
</comment>
<dbReference type="GO" id="GO:0005829">
    <property type="term" value="C:cytosol"/>
    <property type="evidence" value="ECO:0007669"/>
    <property type="project" value="TreeGrafter"/>
</dbReference>
<dbReference type="STRING" id="1330018.A0A167NUR8"/>
<feature type="compositionally biased region" description="Low complexity" evidence="8">
    <location>
        <begin position="747"/>
        <end position="757"/>
    </location>
</feature>
<feature type="region of interest" description="Disordered" evidence="8">
    <location>
        <begin position="548"/>
        <end position="826"/>
    </location>
</feature>